<comment type="caution">
    <text evidence="2">The sequence shown here is derived from an EMBL/GenBank/DDBJ whole genome shotgun (WGS) entry which is preliminary data.</text>
</comment>
<dbReference type="RefSeq" id="WP_224973325.1">
    <property type="nucleotide sequence ID" value="NZ_JAYJJU010000001.1"/>
</dbReference>
<protein>
    <submittedName>
        <fullName evidence="2">LLM class flavin-dependent oxidoreductase</fullName>
        <ecNumber evidence="2">1.-.-.-</ecNumber>
    </submittedName>
</protein>
<dbReference type="CDD" id="cd01097">
    <property type="entry name" value="Tetrahydromethanopterin_reductase"/>
    <property type="match status" value="1"/>
</dbReference>
<dbReference type="InterPro" id="IPR050564">
    <property type="entry name" value="F420-G6PD/mer"/>
</dbReference>
<dbReference type="EC" id="1.-.-.-" evidence="2"/>
<dbReference type="Gene3D" id="3.20.20.30">
    <property type="entry name" value="Luciferase-like domain"/>
    <property type="match status" value="1"/>
</dbReference>
<dbReference type="GO" id="GO:0016491">
    <property type="term" value="F:oxidoreductase activity"/>
    <property type="evidence" value="ECO:0007669"/>
    <property type="project" value="UniProtKB-KW"/>
</dbReference>
<keyword evidence="3" id="KW-1185">Reference proteome</keyword>
<sequence>MEPLPAIGEPSAHTSYGINAVGCGRGRQRFDTMAQLAREAEDAGCAAVWSSELYSRSATVPMAVLAATTSRVLIGSNIAYGVGRSPLMWAAEARDLDELSEGRLILGLGNGTSNMMSNWHGVAGEAPAARMSELITVLRQLWRLHEGPVHHDGRFYAVHIAPGTEMSPPLRAHLPIWIAGVNPAMIRTAGRSADGLIGHPMFTTDYVEHVVRPELATGSRQIGRPANEVAVMGIRICAIDDDEEAARRQAAFAIGQYAASRVYDRLFALHGWSDAQQKIRQAVRDHDVDALVKAVPDAAVDAIAVACTPSDFPSRLVAASQGFDHVDLTAPPWGLSDVQTLHSTRQILASLRALLGSSAVSVNPSVQRSELV</sequence>
<dbReference type="PANTHER" id="PTHR43244">
    <property type="match status" value="1"/>
</dbReference>
<reference evidence="2 3" key="1">
    <citation type="submission" date="2023-12" db="EMBL/GenBank/DDBJ databases">
        <title>Description of new species of Mycobacterium terrae complex isolated from sewage at the Sao Paulo Zoological Park Foundation in Brazil.</title>
        <authorList>
            <person name="Romagnoli C.L."/>
            <person name="Conceicao E.C."/>
            <person name="Machado E."/>
            <person name="Barreto L.B.P.F."/>
            <person name="Sharma A."/>
            <person name="Silva N.M."/>
            <person name="Marques L.E."/>
            <person name="Juliana M.A."/>
            <person name="Lourenco M.C.S."/>
            <person name="Digiampietri L.A."/>
            <person name="Suffys P.N."/>
            <person name="Viana-Niero C."/>
        </authorList>
    </citation>
    <scope>NUCLEOTIDE SEQUENCE [LARGE SCALE GENOMIC DNA]</scope>
    <source>
        <strain evidence="2 3">MYC340</strain>
    </source>
</reference>
<organism evidence="2 3">
    <name type="scientific">[Mycobacterium] nativiensis</name>
    <dbReference type="NCBI Taxonomy" id="2855503"/>
    <lineage>
        <taxon>Bacteria</taxon>
        <taxon>Bacillati</taxon>
        <taxon>Actinomycetota</taxon>
        <taxon>Actinomycetes</taxon>
        <taxon>Mycobacteriales</taxon>
        <taxon>Mycobacteriaceae</taxon>
        <taxon>Mycolicibacter</taxon>
    </lineage>
</organism>
<dbReference type="Pfam" id="PF00296">
    <property type="entry name" value="Bac_luciferase"/>
    <property type="match status" value="1"/>
</dbReference>
<proteinExistence type="predicted"/>
<dbReference type="InterPro" id="IPR011251">
    <property type="entry name" value="Luciferase-like_dom"/>
</dbReference>
<dbReference type="InterPro" id="IPR036661">
    <property type="entry name" value="Luciferase-like_sf"/>
</dbReference>
<name>A0ABU5XQB4_9MYCO</name>
<evidence type="ECO:0000313" key="3">
    <source>
        <dbReference type="Proteomes" id="UP001298593"/>
    </source>
</evidence>
<feature type="domain" description="Luciferase-like" evidence="1">
    <location>
        <begin position="26"/>
        <end position="317"/>
    </location>
</feature>
<dbReference type="EMBL" id="JAYJJU010000001">
    <property type="protein sequence ID" value="MEB3030037.1"/>
    <property type="molecule type" value="Genomic_DNA"/>
</dbReference>
<gene>
    <name evidence="2" type="ORF">KV113_00585</name>
</gene>
<dbReference type="PANTHER" id="PTHR43244:SF2">
    <property type="entry name" value="CONSERVED HYPOTHETICAL ALANINE AND PROLINE-RICH PROTEIN"/>
    <property type="match status" value="1"/>
</dbReference>
<dbReference type="SUPFAM" id="SSF51679">
    <property type="entry name" value="Bacterial luciferase-like"/>
    <property type="match status" value="1"/>
</dbReference>
<keyword evidence="2" id="KW-0560">Oxidoreductase</keyword>
<evidence type="ECO:0000313" key="2">
    <source>
        <dbReference type="EMBL" id="MEB3030037.1"/>
    </source>
</evidence>
<evidence type="ECO:0000259" key="1">
    <source>
        <dbReference type="Pfam" id="PF00296"/>
    </source>
</evidence>
<accession>A0ABU5XQB4</accession>
<dbReference type="Proteomes" id="UP001298593">
    <property type="component" value="Unassembled WGS sequence"/>
</dbReference>